<reference evidence="2 3" key="1">
    <citation type="submission" date="2023-07" db="EMBL/GenBank/DDBJ databases">
        <title>Sequencing the genomes of 1000 actinobacteria strains.</title>
        <authorList>
            <person name="Klenk H.-P."/>
        </authorList>
    </citation>
    <scope>NUCLEOTIDE SEQUENCE [LARGE SCALE GENOMIC DNA]</scope>
    <source>
        <strain evidence="2 3">DSM 15539</strain>
    </source>
</reference>
<accession>A0ABU1T265</accession>
<proteinExistence type="predicted"/>
<protein>
    <submittedName>
        <fullName evidence="2">Thiamine transporter ThiT</fullName>
    </submittedName>
</protein>
<dbReference type="EMBL" id="JAVDUJ010000001">
    <property type="protein sequence ID" value="MDR6939449.1"/>
    <property type="molecule type" value="Genomic_DNA"/>
</dbReference>
<feature type="transmembrane region" description="Helical" evidence="1">
    <location>
        <begin position="110"/>
        <end position="128"/>
    </location>
</feature>
<evidence type="ECO:0000313" key="2">
    <source>
        <dbReference type="EMBL" id="MDR6939449.1"/>
    </source>
</evidence>
<keyword evidence="1" id="KW-0812">Transmembrane</keyword>
<comment type="caution">
    <text evidence="2">The sequence shown here is derived from an EMBL/GenBank/DDBJ whole genome shotgun (WGS) entry which is preliminary data.</text>
</comment>
<keyword evidence="3" id="KW-1185">Reference proteome</keyword>
<keyword evidence="1" id="KW-0472">Membrane</keyword>
<name>A0ABU1T265_9ACTO</name>
<feature type="transmembrane region" description="Helical" evidence="1">
    <location>
        <begin position="85"/>
        <end position="104"/>
    </location>
</feature>
<feature type="transmembrane region" description="Helical" evidence="1">
    <location>
        <begin position="12"/>
        <end position="39"/>
    </location>
</feature>
<dbReference type="RefSeq" id="WP_309956122.1">
    <property type="nucleotide sequence ID" value="NZ_JAVDUJ010000001.1"/>
</dbReference>
<gene>
    <name evidence="2" type="ORF">J2S36_000992</name>
</gene>
<sequence length="158" mass="17763">MSTTWKPISFSYAWWGHIITGFIIGICVFIASNIVFWLIPHKATVYLLITIVGVSVVVCETLSTIFDQYYARKKKHNSPGGWRPIFVKLFLLAITYFSSSYALLNSLLSAGIMAALAIAVELVSITLLRSWEPGMNDEEVREAWRNTAEAAKRVITED</sequence>
<dbReference type="Proteomes" id="UP001266099">
    <property type="component" value="Unassembled WGS sequence"/>
</dbReference>
<evidence type="ECO:0000313" key="3">
    <source>
        <dbReference type="Proteomes" id="UP001266099"/>
    </source>
</evidence>
<feature type="transmembrane region" description="Helical" evidence="1">
    <location>
        <begin position="45"/>
        <end position="65"/>
    </location>
</feature>
<evidence type="ECO:0000256" key="1">
    <source>
        <dbReference type="SAM" id="Phobius"/>
    </source>
</evidence>
<keyword evidence="1" id="KW-1133">Transmembrane helix</keyword>
<organism evidence="2 3">
    <name type="scientific">Arcanobacterium hippocoleae</name>
    <dbReference type="NCBI Taxonomy" id="149017"/>
    <lineage>
        <taxon>Bacteria</taxon>
        <taxon>Bacillati</taxon>
        <taxon>Actinomycetota</taxon>
        <taxon>Actinomycetes</taxon>
        <taxon>Actinomycetales</taxon>
        <taxon>Actinomycetaceae</taxon>
        <taxon>Arcanobacterium</taxon>
    </lineage>
</organism>